<reference evidence="1 2" key="2">
    <citation type="journal article" date="2019" name="G3 (Bethesda)">
        <title>Hybrid Assembly of the Genome of the Entomopathogenic Nematode Steinernema carpocapsae Identifies the X-Chromosome.</title>
        <authorList>
            <person name="Serra L."/>
            <person name="Macchietto M."/>
            <person name="Macias-Munoz A."/>
            <person name="McGill C.J."/>
            <person name="Rodriguez I.M."/>
            <person name="Rodriguez B."/>
            <person name="Murad R."/>
            <person name="Mortazavi A."/>
        </authorList>
    </citation>
    <scope>NUCLEOTIDE SEQUENCE [LARGE SCALE GENOMIC DNA]</scope>
    <source>
        <strain evidence="1 2">ALL</strain>
    </source>
</reference>
<evidence type="ECO:0000313" key="1">
    <source>
        <dbReference type="EMBL" id="TKR96995.1"/>
    </source>
</evidence>
<name>A0A4V6A719_STECR</name>
<evidence type="ECO:0000313" key="2">
    <source>
        <dbReference type="Proteomes" id="UP000298663"/>
    </source>
</evidence>
<keyword evidence="2" id="KW-1185">Reference proteome</keyword>
<organism evidence="1 2">
    <name type="scientific">Steinernema carpocapsae</name>
    <name type="common">Entomopathogenic nematode</name>
    <dbReference type="NCBI Taxonomy" id="34508"/>
    <lineage>
        <taxon>Eukaryota</taxon>
        <taxon>Metazoa</taxon>
        <taxon>Ecdysozoa</taxon>
        <taxon>Nematoda</taxon>
        <taxon>Chromadorea</taxon>
        <taxon>Rhabditida</taxon>
        <taxon>Tylenchina</taxon>
        <taxon>Panagrolaimomorpha</taxon>
        <taxon>Strongyloidoidea</taxon>
        <taxon>Steinernematidae</taxon>
        <taxon>Steinernema</taxon>
    </lineage>
</organism>
<dbReference type="Proteomes" id="UP000298663">
    <property type="component" value="Unassembled WGS sequence"/>
</dbReference>
<comment type="caution">
    <text evidence="1">The sequence shown here is derived from an EMBL/GenBank/DDBJ whole genome shotgun (WGS) entry which is preliminary data.</text>
</comment>
<dbReference type="EMBL" id="AZBU02000002">
    <property type="protein sequence ID" value="TKR96995.1"/>
    <property type="molecule type" value="Genomic_DNA"/>
</dbReference>
<proteinExistence type="predicted"/>
<evidence type="ECO:0008006" key="3">
    <source>
        <dbReference type="Google" id="ProtNLM"/>
    </source>
</evidence>
<dbReference type="AlphaFoldDB" id="A0A4V6A719"/>
<reference evidence="1 2" key="1">
    <citation type="journal article" date="2015" name="Genome Biol.">
        <title>Comparative genomics of Steinernema reveals deeply conserved gene regulatory networks.</title>
        <authorList>
            <person name="Dillman A.R."/>
            <person name="Macchietto M."/>
            <person name="Porter C.F."/>
            <person name="Rogers A."/>
            <person name="Williams B."/>
            <person name="Antoshechkin I."/>
            <person name="Lee M.M."/>
            <person name="Goodwin Z."/>
            <person name="Lu X."/>
            <person name="Lewis E.E."/>
            <person name="Goodrich-Blair H."/>
            <person name="Stock S.P."/>
            <person name="Adams B.J."/>
            <person name="Sternberg P.W."/>
            <person name="Mortazavi A."/>
        </authorList>
    </citation>
    <scope>NUCLEOTIDE SEQUENCE [LARGE SCALE GENOMIC DNA]</scope>
    <source>
        <strain evidence="1 2">ALL</strain>
    </source>
</reference>
<accession>A0A4V6A719</accession>
<sequence>MTALVIEMLSAVSSNRSPIWIISMVCPTNVVKRSAVPWPVFATLLNAILTTVPLASDSLPMSVYCVDCREWRDIMPYHLQYCHNAMCRMPICVWQRHRNDERPDGYLSFF</sequence>
<gene>
    <name evidence="1" type="ORF">L596_010928</name>
</gene>
<protein>
    <recommendedName>
        <fullName evidence="3">TAZ-type domain-containing protein</fullName>
    </recommendedName>
</protein>